<reference evidence="2 3" key="1">
    <citation type="submission" date="2023-11" db="EMBL/GenBank/DDBJ databases">
        <authorList>
            <person name="Hedman E."/>
            <person name="Englund M."/>
            <person name="Stromberg M."/>
            <person name="Nyberg Akerstrom W."/>
            <person name="Nylinder S."/>
            <person name="Jareborg N."/>
            <person name="Kallberg Y."/>
            <person name="Kronander E."/>
        </authorList>
    </citation>
    <scope>NUCLEOTIDE SEQUENCE [LARGE SCALE GENOMIC DNA]</scope>
</reference>
<keyword evidence="1" id="KW-0732">Signal</keyword>
<name>A0AAV1KR65_9NEOP</name>
<feature type="signal peptide" evidence="1">
    <location>
        <begin position="1"/>
        <end position="36"/>
    </location>
</feature>
<dbReference type="Proteomes" id="UP001314205">
    <property type="component" value="Unassembled WGS sequence"/>
</dbReference>
<dbReference type="EMBL" id="CAVLGL010000068">
    <property type="protein sequence ID" value="CAK1584266.1"/>
    <property type="molecule type" value="Genomic_DNA"/>
</dbReference>
<keyword evidence="3" id="KW-1185">Reference proteome</keyword>
<evidence type="ECO:0000313" key="2">
    <source>
        <dbReference type="EMBL" id="CAK1584266.1"/>
    </source>
</evidence>
<accession>A0AAV1KR65</accession>
<comment type="caution">
    <text evidence="2">The sequence shown here is derived from an EMBL/GenBank/DDBJ whole genome shotgun (WGS) entry which is preliminary data.</text>
</comment>
<dbReference type="AlphaFoldDB" id="A0AAV1KR65"/>
<protein>
    <recommendedName>
        <fullName evidence="4">Ommochrome-binding protein</fullName>
    </recommendedName>
</protein>
<organism evidence="2 3">
    <name type="scientific">Parnassius mnemosyne</name>
    <name type="common">clouded apollo</name>
    <dbReference type="NCBI Taxonomy" id="213953"/>
    <lineage>
        <taxon>Eukaryota</taxon>
        <taxon>Metazoa</taxon>
        <taxon>Ecdysozoa</taxon>
        <taxon>Arthropoda</taxon>
        <taxon>Hexapoda</taxon>
        <taxon>Insecta</taxon>
        <taxon>Pterygota</taxon>
        <taxon>Neoptera</taxon>
        <taxon>Endopterygota</taxon>
        <taxon>Lepidoptera</taxon>
        <taxon>Glossata</taxon>
        <taxon>Ditrysia</taxon>
        <taxon>Papilionoidea</taxon>
        <taxon>Papilionidae</taxon>
        <taxon>Parnassiinae</taxon>
        <taxon>Parnassini</taxon>
        <taxon>Parnassius</taxon>
        <taxon>Driopa</taxon>
    </lineage>
</organism>
<gene>
    <name evidence="2" type="ORF">PARMNEM_LOCUS5553</name>
</gene>
<proteinExistence type="predicted"/>
<dbReference type="InterPro" id="IPR015943">
    <property type="entry name" value="WD40/YVTN_repeat-like_dom_sf"/>
</dbReference>
<dbReference type="Gene3D" id="2.130.10.10">
    <property type="entry name" value="YVTN repeat-like/Quinoprotein amine dehydrogenase"/>
    <property type="match status" value="1"/>
</dbReference>
<sequence>MNHRRQVHGGDAVYKEYKMKHLKLFIVLLLVGAINAGPVSKENDEDEIITFTKEFYLTNFIMYNAKHDVVNIIVPTNSLNFDESKMTEDEENMEQFFKNLILFFVEADVDAAGNRMDKGLYVYKNGKATKLLENGRDAAASSDDSTDVFFGAKDGIYIYDNKTNTAVKYGSVTDDIIAIAKENGTDVIYYLNKDHELYKVTDNGQKNVKIEDVVGAQEIVLDTANNLYFYTEDKQAYVVNDNSVKKITGLPENPKYVKLIKPPVLEDGVVFLSDNAFYVIYSNGTSELSDFRIASKAKPSAYGMEATFVQFYAFHKKIYKYNLLEILSGDIFENLNKFLEENEEIIRNESPVSISSTRKIKKHKQI</sequence>
<evidence type="ECO:0008006" key="4">
    <source>
        <dbReference type="Google" id="ProtNLM"/>
    </source>
</evidence>
<dbReference type="SUPFAM" id="SSF69322">
    <property type="entry name" value="Tricorn protease domain 2"/>
    <property type="match status" value="1"/>
</dbReference>
<evidence type="ECO:0000313" key="3">
    <source>
        <dbReference type="Proteomes" id="UP001314205"/>
    </source>
</evidence>
<evidence type="ECO:0000256" key="1">
    <source>
        <dbReference type="SAM" id="SignalP"/>
    </source>
</evidence>
<feature type="chain" id="PRO_5043796687" description="Ommochrome-binding protein" evidence="1">
    <location>
        <begin position="37"/>
        <end position="366"/>
    </location>
</feature>